<evidence type="ECO:0000256" key="11">
    <source>
        <dbReference type="RuleBase" id="RU362059"/>
    </source>
</evidence>
<dbReference type="OrthoDB" id="5835829at2759"/>
<evidence type="ECO:0000256" key="7">
    <source>
        <dbReference type="ARBA" id="ARBA00022989"/>
    </source>
</evidence>
<evidence type="ECO:0000256" key="6">
    <source>
        <dbReference type="ARBA" id="ARBA00022729"/>
    </source>
</evidence>
<reference evidence="12 13" key="1">
    <citation type="journal article" date="1998" name="Science">
        <title>Genome sequence of the nematode C. elegans: a platform for investigating biology.</title>
        <authorList>
            <consortium name="The C. elegans sequencing consortium"/>
            <person name="Sulson J.E."/>
            <person name="Waterston R."/>
        </authorList>
    </citation>
    <scope>NUCLEOTIDE SEQUENCE [LARGE SCALE GENOMIC DNA]</scope>
    <source>
        <strain evidence="12 13">Bristol N2</strain>
    </source>
</reference>
<dbReference type="SUPFAM" id="SSF53756">
    <property type="entry name" value="UDP-Glycosyltransferase/glycogen phosphorylase"/>
    <property type="match status" value="1"/>
</dbReference>
<dbReference type="AlphaFoldDB" id="A0A061AKV1"/>
<keyword evidence="15" id="KW-1267">Proteomics identification</keyword>
<dbReference type="WormBase" id="C33A12.6b">
    <property type="protein sequence ID" value="CE49766"/>
    <property type="gene ID" value="WBGene00007885"/>
    <property type="gene designation" value="ugt-21"/>
</dbReference>
<dbReference type="Bgee" id="WBGene00007885">
    <property type="expression patterns" value="Expressed in pharyngeal muscle cell (C elegans) and 3 other cell types or tissues"/>
</dbReference>
<comment type="catalytic activity">
    <reaction evidence="9 11">
        <text>glucuronate acceptor + UDP-alpha-D-glucuronate = acceptor beta-D-glucuronoside + UDP + H(+)</text>
        <dbReference type="Rhea" id="RHEA:21032"/>
        <dbReference type="ChEBI" id="CHEBI:15378"/>
        <dbReference type="ChEBI" id="CHEBI:58052"/>
        <dbReference type="ChEBI" id="CHEBI:58223"/>
        <dbReference type="ChEBI" id="CHEBI:132367"/>
        <dbReference type="ChEBI" id="CHEBI:132368"/>
        <dbReference type="EC" id="2.4.1.17"/>
    </reaction>
</comment>
<dbReference type="EC" id="2.4.1.17" evidence="11"/>
<gene>
    <name evidence="12 14" type="primary">ugt-21</name>
    <name evidence="14" type="ORF">C33A12.6</name>
    <name evidence="12" type="ORF">CELE_C33A12.6</name>
</gene>
<keyword evidence="7 11" id="KW-1133">Transmembrane helix</keyword>
<dbReference type="EMBL" id="BX284604">
    <property type="protein sequence ID" value="CDR32712.1"/>
    <property type="molecule type" value="Genomic_DNA"/>
</dbReference>
<accession>A0A061AKV1</accession>
<dbReference type="InParanoid" id="A0A061AKV1"/>
<evidence type="ECO:0000256" key="4">
    <source>
        <dbReference type="ARBA" id="ARBA00022679"/>
    </source>
</evidence>
<evidence type="ECO:0000256" key="9">
    <source>
        <dbReference type="ARBA" id="ARBA00047475"/>
    </source>
</evidence>
<dbReference type="InterPro" id="IPR035595">
    <property type="entry name" value="UDP_glycos_trans_CS"/>
</dbReference>
<dbReference type="ExpressionAtlas" id="A0A061AKV1">
    <property type="expression patterns" value="baseline and differential"/>
</dbReference>
<dbReference type="Proteomes" id="UP000001940">
    <property type="component" value="Chromosome IV"/>
</dbReference>
<dbReference type="SMR" id="A0A061AKV1"/>
<organism evidence="12 13">
    <name type="scientific">Caenorhabditis elegans</name>
    <dbReference type="NCBI Taxonomy" id="6239"/>
    <lineage>
        <taxon>Eukaryota</taxon>
        <taxon>Metazoa</taxon>
        <taxon>Ecdysozoa</taxon>
        <taxon>Nematoda</taxon>
        <taxon>Chromadorea</taxon>
        <taxon>Rhabditida</taxon>
        <taxon>Rhabditina</taxon>
        <taxon>Rhabditomorpha</taxon>
        <taxon>Rhabditoidea</taxon>
        <taxon>Rhabditidae</taxon>
        <taxon>Peloderinae</taxon>
        <taxon>Caenorhabditis</taxon>
    </lineage>
</organism>
<dbReference type="PANTHER" id="PTHR48043">
    <property type="entry name" value="EG:EG0003.4 PROTEIN-RELATED"/>
    <property type="match status" value="1"/>
</dbReference>
<dbReference type="FunCoup" id="A0A061AKV1">
    <property type="interactions" value="14"/>
</dbReference>
<dbReference type="GO" id="GO:0015020">
    <property type="term" value="F:glucuronosyltransferase activity"/>
    <property type="evidence" value="ECO:0007669"/>
    <property type="project" value="UniProtKB-EC"/>
</dbReference>
<evidence type="ECO:0000256" key="10">
    <source>
        <dbReference type="RuleBase" id="RU003718"/>
    </source>
</evidence>
<dbReference type="GeneID" id="183141"/>
<dbReference type="FunFam" id="3.40.50.2000:FF:000380">
    <property type="entry name" value="UDP-glucuronosyltransferase"/>
    <property type="match status" value="1"/>
</dbReference>
<keyword evidence="13" id="KW-1185">Reference proteome</keyword>
<comment type="similarity">
    <text evidence="2 10">Belongs to the UDP-glycosyltransferase family.</text>
</comment>
<dbReference type="PROSITE" id="PS51257">
    <property type="entry name" value="PROKAR_LIPOPROTEIN"/>
    <property type="match status" value="1"/>
</dbReference>
<dbReference type="FunFam" id="3.40.50.2000:FF:000038">
    <property type="entry name" value="UDP-GlucuronosylTransferase"/>
    <property type="match status" value="1"/>
</dbReference>
<dbReference type="KEGG" id="cel:CELE_C33A12.6"/>
<keyword evidence="6" id="KW-0732">Signal</keyword>
<dbReference type="PANTHER" id="PTHR48043:SF23">
    <property type="entry name" value="UDP-GLUCURONOSYLTRANSFERASE"/>
    <property type="match status" value="1"/>
</dbReference>
<evidence type="ECO:0000256" key="3">
    <source>
        <dbReference type="ARBA" id="ARBA00022676"/>
    </source>
</evidence>
<dbReference type="RefSeq" id="NP_001293944.1">
    <property type="nucleotide sequence ID" value="NM_001307015.3"/>
</dbReference>
<keyword evidence="5 11" id="KW-0812">Transmembrane</keyword>
<dbReference type="CTD" id="183141"/>
<dbReference type="InterPro" id="IPR002213">
    <property type="entry name" value="UDP_glucos_trans"/>
</dbReference>
<dbReference type="InterPro" id="IPR050271">
    <property type="entry name" value="UDP-glycosyltransferase"/>
</dbReference>
<evidence type="ECO:0000313" key="14">
    <source>
        <dbReference type="WormBase" id="C33A12.6b"/>
    </source>
</evidence>
<protein>
    <recommendedName>
        <fullName evidence="11">UDP-glucuronosyltransferase</fullName>
        <ecNumber evidence="11">2.4.1.17</ecNumber>
    </recommendedName>
</protein>
<evidence type="ECO:0000256" key="1">
    <source>
        <dbReference type="ARBA" id="ARBA00004167"/>
    </source>
</evidence>
<comment type="subcellular location">
    <subcellularLocation>
        <location evidence="1 11">Membrane</location>
        <topology evidence="1 11">Single-pass membrane protein</topology>
    </subcellularLocation>
</comment>
<name>A0A061AKV1_CAEEL</name>
<dbReference type="GO" id="GO:0016020">
    <property type="term" value="C:membrane"/>
    <property type="evidence" value="ECO:0007669"/>
    <property type="project" value="UniProtKB-SubCell"/>
</dbReference>
<dbReference type="PROSITE" id="PS00375">
    <property type="entry name" value="UDPGT"/>
    <property type="match status" value="1"/>
</dbReference>
<dbReference type="STRING" id="6239.C33A12.6b.1"/>
<sequence length="534" mass="59809">MRKLLNIFILTSIISCVSSYKILLYSNLFGHSHVKVLAAAADILTDAGNNVTVLMPVFDNNLRNKTSLKSTKNTIFVEAGPNVEELMSDMRQFLANAWKEDTGNPITMMKAAQDMGTAFAEQCTKVISEPGLLEKLKAENYDLAITEPFDTCGYALFEAINIRAHVAILTANRFDHVTDVIGQPIASSYVPGTQSETGDRMTMGERLGNYFQFLVGSYFFSLIGDRDFEAAKSVVPITRSWRAILPEASFILTNQIPLLDFPAPTFDKIVPIGGLSVKTEKKNLKLDEKWSKILGIRKNNVFISFGSNAKSVDMPDEFKNSLADVFKSMPDTTFIWKYENTSDPIVNHLDNVHLGDWLPQNELLADPRLSVFVTHGGLGSVTELAMMGTPAVMIPLFADQGRNAQMLKRHGGAVVIEKNNLADTHFMKETLEKVIKDPKYLENSKRLAEMLTNQPTNPKETLIKYVEFAARFGKLPSLDNYGRHQSYIEYFFLDIIAILAVISLFSLYISYIILRAVIRKIFFSKCSEVKSKTE</sequence>
<dbReference type="GO" id="GO:0008194">
    <property type="term" value="F:UDP-glycosyltransferase activity"/>
    <property type="evidence" value="ECO:0000318"/>
    <property type="project" value="GO_Central"/>
</dbReference>
<evidence type="ECO:0000256" key="2">
    <source>
        <dbReference type="ARBA" id="ARBA00009995"/>
    </source>
</evidence>
<feature type="transmembrane region" description="Helical" evidence="11">
    <location>
        <begin position="490"/>
        <end position="514"/>
    </location>
</feature>
<keyword evidence="4 10" id="KW-0808">Transferase</keyword>
<evidence type="ECO:0000313" key="13">
    <source>
        <dbReference type="Proteomes" id="UP000001940"/>
    </source>
</evidence>
<dbReference type="Gene3D" id="3.40.50.2000">
    <property type="entry name" value="Glycogen Phosphorylase B"/>
    <property type="match status" value="1"/>
</dbReference>
<proteinExistence type="evidence at protein level"/>
<evidence type="ECO:0000313" key="12">
    <source>
        <dbReference type="EMBL" id="CDR32712.1"/>
    </source>
</evidence>
<dbReference type="AGR" id="WB:WBGene00007885"/>
<keyword evidence="3 10" id="KW-0328">Glycosyltransferase</keyword>
<keyword evidence="8 11" id="KW-0472">Membrane</keyword>
<dbReference type="Pfam" id="PF00201">
    <property type="entry name" value="UDPGT"/>
    <property type="match status" value="1"/>
</dbReference>
<evidence type="ECO:0000256" key="8">
    <source>
        <dbReference type="ARBA" id="ARBA00023136"/>
    </source>
</evidence>
<evidence type="ECO:0000256" key="5">
    <source>
        <dbReference type="ARBA" id="ARBA00022692"/>
    </source>
</evidence>
<dbReference type="CDD" id="cd03784">
    <property type="entry name" value="GT1_Gtf-like"/>
    <property type="match status" value="1"/>
</dbReference>
<evidence type="ECO:0007829" key="15">
    <source>
        <dbReference type="PeptideAtlas" id="A0A061AKV1"/>
    </source>
</evidence>